<name>A0A4R5LP98_9GAMM</name>
<evidence type="ECO:0000256" key="1">
    <source>
        <dbReference type="SAM" id="MobiDB-lite"/>
    </source>
</evidence>
<organism evidence="4 5">
    <name type="scientific">Seongchinamella unica</name>
    <dbReference type="NCBI Taxonomy" id="2547392"/>
    <lineage>
        <taxon>Bacteria</taxon>
        <taxon>Pseudomonadati</taxon>
        <taxon>Pseudomonadota</taxon>
        <taxon>Gammaproteobacteria</taxon>
        <taxon>Cellvibrionales</taxon>
        <taxon>Halieaceae</taxon>
        <taxon>Seongchinamella</taxon>
    </lineage>
</organism>
<dbReference type="RefSeq" id="WP_133213079.1">
    <property type="nucleotide sequence ID" value="NZ_SMSE01000003.1"/>
</dbReference>
<dbReference type="Proteomes" id="UP000295554">
    <property type="component" value="Unassembled WGS sequence"/>
</dbReference>
<protein>
    <submittedName>
        <fullName evidence="4">DUF4124 domain-containing protein</fullName>
    </submittedName>
</protein>
<reference evidence="4 5" key="1">
    <citation type="submission" date="2019-03" db="EMBL/GenBank/DDBJ databases">
        <title>Seongchinamella monodicae gen. nov., sp. nov., a novel member of the Gammaproteobacteria isolated from a tidal mudflat of beach.</title>
        <authorList>
            <person name="Yang H.G."/>
            <person name="Kang J.W."/>
            <person name="Lee S.D."/>
        </authorList>
    </citation>
    <scope>NUCLEOTIDE SEQUENCE [LARGE SCALE GENOMIC DNA]</scope>
    <source>
        <strain evidence="4 5">GH4-78</strain>
    </source>
</reference>
<feature type="chain" id="PRO_5020574252" evidence="2">
    <location>
        <begin position="26"/>
        <end position="151"/>
    </location>
</feature>
<evidence type="ECO:0000313" key="5">
    <source>
        <dbReference type="Proteomes" id="UP000295554"/>
    </source>
</evidence>
<dbReference type="EMBL" id="SMSE01000003">
    <property type="protein sequence ID" value="TDG12362.1"/>
    <property type="molecule type" value="Genomic_DNA"/>
</dbReference>
<accession>A0A4R5LP98</accession>
<sequence length="151" mass="16814">MTRSKRTFILATIFASTLVSSVAVCGTVHYRWIDDRGNPVHSDRPPPKGIDYEVITTGSGLKRVVSGDQGAVPPEVKPRVGNEFTQVDEEEARRSKKNPELCSRAKTNLEALTGNAKVRIRDDQGEERFLTEEEVIVEREKAKAQVSVYCP</sequence>
<keyword evidence="2" id="KW-0732">Signal</keyword>
<dbReference type="OrthoDB" id="5735996at2"/>
<gene>
    <name evidence="4" type="ORF">E2F43_12125</name>
</gene>
<evidence type="ECO:0000256" key="2">
    <source>
        <dbReference type="SAM" id="SignalP"/>
    </source>
</evidence>
<dbReference type="InterPro" id="IPR025392">
    <property type="entry name" value="DUF4124"/>
</dbReference>
<feature type="signal peptide" evidence="2">
    <location>
        <begin position="1"/>
        <end position="25"/>
    </location>
</feature>
<comment type="caution">
    <text evidence="4">The sequence shown here is derived from an EMBL/GenBank/DDBJ whole genome shotgun (WGS) entry which is preliminary data.</text>
</comment>
<feature type="region of interest" description="Disordered" evidence="1">
    <location>
        <begin position="64"/>
        <end position="99"/>
    </location>
</feature>
<proteinExistence type="predicted"/>
<feature type="domain" description="DUF4124" evidence="3">
    <location>
        <begin position="18"/>
        <end position="57"/>
    </location>
</feature>
<evidence type="ECO:0000313" key="4">
    <source>
        <dbReference type="EMBL" id="TDG12362.1"/>
    </source>
</evidence>
<evidence type="ECO:0000259" key="3">
    <source>
        <dbReference type="Pfam" id="PF13511"/>
    </source>
</evidence>
<dbReference type="AlphaFoldDB" id="A0A4R5LP98"/>
<keyword evidence="5" id="KW-1185">Reference proteome</keyword>
<dbReference type="Pfam" id="PF13511">
    <property type="entry name" value="DUF4124"/>
    <property type="match status" value="1"/>
</dbReference>